<proteinExistence type="predicted"/>
<evidence type="ECO:0000256" key="1">
    <source>
        <dbReference type="SAM" id="MobiDB-lite"/>
    </source>
</evidence>
<sequence>MSKDEEEKEKSGFTFQDRRSSHLSDDASQEQEKKVEQEKAQETKPPADQEAAHSQHSGPMEIDFSTFVLSLTSSAFYYLGDIPDPATGQVMENLPAVQQTIDILTMLKAKTQNNLSTEEAKLLEQLIYELQMKYIAKQKKG</sequence>
<dbReference type="RefSeq" id="WP_282010857.1">
    <property type="nucleotide sequence ID" value="NZ_OX336137.1"/>
</dbReference>
<accession>A0ABN8VVW3</accession>
<feature type="region of interest" description="Disordered" evidence="1">
    <location>
        <begin position="1"/>
        <end position="59"/>
    </location>
</feature>
<dbReference type="Proteomes" id="UP001157733">
    <property type="component" value="Chromosome"/>
</dbReference>
<dbReference type="Pfam" id="PF08899">
    <property type="entry name" value="DUF1844"/>
    <property type="match status" value="1"/>
</dbReference>
<keyword evidence="3" id="KW-1185">Reference proteome</keyword>
<protein>
    <recommendedName>
        <fullName evidence="4">DUF1844 domain-containing protein</fullName>
    </recommendedName>
</protein>
<feature type="compositionally biased region" description="Basic and acidic residues" evidence="1">
    <location>
        <begin position="1"/>
        <end position="53"/>
    </location>
</feature>
<reference evidence="2 3" key="1">
    <citation type="submission" date="2022-09" db="EMBL/GenBank/DDBJ databases">
        <authorList>
            <person name="Kop L."/>
        </authorList>
    </citation>
    <scope>NUCLEOTIDE SEQUENCE [LARGE SCALE GENOMIC DNA]</scope>
    <source>
        <strain evidence="2 3">347</strain>
    </source>
</reference>
<gene>
    <name evidence="2" type="ORF">NSPWAT_1083</name>
</gene>
<evidence type="ECO:0000313" key="3">
    <source>
        <dbReference type="Proteomes" id="UP001157733"/>
    </source>
</evidence>
<dbReference type="EMBL" id="OX336137">
    <property type="protein sequence ID" value="CAI2717942.1"/>
    <property type="molecule type" value="Genomic_DNA"/>
</dbReference>
<name>A0ABN8VVW3_9BACT</name>
<evidence type="ECO:0000313" key="2">
    <source>
        <dbReference type="EMBL" id="CAI2717942.1"/>
    </source>
</evidence>
<evidence type="ECO:0008006" key="4">
    <source>
        <dbReference type="Google" id="ProtNLM"/>
    </source>
</evidence>
<dbReference type="InterPro" id="IPR014995">
    <property type="entry name" value="DUF1844"/>
</dbReference>
<organism evidence="2 3">
    <name type="scientific">Nitrospina watsonii</name>
    <dbReference type="NCBI Taxonomy" id="1323948"/>
    <lineage>
        <taxon>Bacteria</taxon>
        <taxon>Pseudomonadati</taxon>
        <taxon>Nitrospinota/Tectimicrobiota group</taxon>
        <taxon>Nitrospinota</taxon>
        <taxon>Nitrospinia</taxon>
        <taxon>Nitrospinales</taxon>
        <taxon>Nitrospinaceae</taxon>
        <taxon>Nitrospina</taxon>
    </lineage>
</organism>